<dbReference type="InterPro" id="IPR051532">
    <property type="entry name" value="Ester_Hydrolysis_Enzymes"/>
</dbReference>
<protein>
    <submittedName>
        <fullName evidence="2">GDSL family lipase</fullName>
    </submittedName>
</protein>
<dbReference type="AlphaFoldDB" id="A0A2N5MAP2"/>
<organism evidence="2 3">
    <name type="scientific">Peribacillus deserti</name>
    <dbReference type="NCBI Taxonomy" id="673318"/>
    <lineage>
        <taxon>Bacteria</taxon>
        <taxon>Bacillati</taxon>
        <taxon>Bacillota</taxon>
        <taxon>Bacilli</taxon>
        <taxon>Bacillales</taxon>
        <taxon>Bacillaceae</taxon>
        <taxon>Peribacillus</taxon>
    </lineage>
</organism>
<dbReference type="GO" id="GO:0004622">
    <property type="term" value="F:phosphatidylcholine lysophospholipase activity"/>
    <property type="evidence" value="ECO:0007669"/>
    <property type="project" value="TreeGrafter"/>
</dbReference>
<dbReference type="Gene3D" id="3.40.50.1110">
    <property type="entry name" value="SGNH hydrolase"/>
    <property type="match status" value="1"/>
</dbReference>
<dbReference type="InterPro" id="IPR036514">
    <property type="entry name" value="SGNH_hydro_sf"/>
</dbReference>
<evidence type="ECO:0000313" key="3">
    <source>
        <dbReference type="Proteomes" id="UP000234748"/>
    </source>
</evidence>
<accession>A0A2N5MAP2</accession>
<dbReference type="CDD" id="cd04506">
    <property type="entry name" value="SGNH_hydrolase_YpmR_like"/>
    <property type="match status" value="1"/>
</dbReference>
<dbReference type="RefSeq" id="WP_101640180.1">
    <property type="nucleotide sequence ID" value="NZ_PGUY01000008.1"/>
</dbReference>
<reference evidence="2 3" key="1">
    <citation type="submission" date="2017-11" db="EMBL/GenBank/DDBJ databases">
        <title>Comparitive Functional Genomics of Dry Heat Resistant strains isolated from the Viking Spacecraft.</title>
        <authorList>
            <person name="Seuylemezian A."/>
            <person name="Cooper K."/>
            <person name="Vaishampayan P."/>
        </authorList>
    </citation>
    <scope>NUCLEOTIDE SEQUENCE [LARGE SCALE GENOMIC DNA]</scope>
    <source>
        <strain evidence="2 3">V1-29</strain>
    </source>
</reference>
<evidence type="ECO:0000259" key="1">
    <source>
        <dbReference type="Pfam" id="PF13472"/>
    </source>
</evidence>
<dbReference type="OrthoDB" id="252349at2"/>
<dbReference type="SUPFAM" id="SSF52266">
    <property type="entry name" value="SGNH hydrolase"/>
    <property type="match status" value="1"/>
</dbReference>
<feature type="domain" description="SGNH hydrolase-type esterase" evidence="1">
    <location>
        <begin position="62"/>
        <end position="250"/>
    </location>
</feature>
<sequence>MRKSLSIIITAISAVLLLVWLGGFVYAVQNNLNVKAGDIKDTSRNSKKSSVVNNEKDLKVVAIGDSLTRGMGDETGKGYIGYLTDEMKAKSDKPVIVQNLGISGQESDQLLAQVKTYSVTRQLKEADYILITIGGNDLFQGGQTLADFQPAAIKSIQKKYLRNLDAILSRVRSSNKEAVIFLVGLYNPFIELDNGKETSQVVREWNFNSAETAAKKPKTVFVPTFDLFELKVNDYLYSDHFHPNAKGYRLIAERVAALLTW</sequence>
<proteinExistence type="predicted"/>
<dbReference type="InterPro" id="IPR013830">
    <property type="entry name" value="SGNH_hydro"/>
</dbReference>
<dbReference type="PANTHER" id="PTHR30383:SF27">
    <property type="entry name" value="SPORE GERMINATION LIPASE LIPC"/>
    <property type="match status" value="1"/>
</dbReference>
<dbReference type="Proteomes" id="UP000234748">
    <property type="component" value="Unassembled WGS sequence"/>
</dbReference>
<gene>
    <name evidence="2" type="ORF">CUU66_02855</name>
</gene>
<dbReference type="EMBL" id="PGUY01000008">
    <property type="protein sequence ID" value="PLT31429.1"/>
    <property type="molecule type" value="Genomic_DNA"/>
</dbReference>
<keyword evidence="3" id="KW-1185">Reference proteome</keyword>
<name>A0A2N5MAP2_9BACI</name>
<comment type="caution">
    <text evidence="2">The sequence shown here is derived from an EMBL/GenBank/DDBJ whole genome shotgun (WGS) entry which is preliminary data.</text>
</comment>
<dbReference type="PANTHER" id="PTHR30383">
    <property type="entry name" value="THIOESTERASE 1/PROTEASE 1/LYSOPHOSPHOLIPASE L1"/>
    <property type="match status" value="1"/>
</dbReference>
<dbReference type="Pfam" id="PF13472">
    <property type="entry name" value="Lipase_GDSL_2"/>
    <property type="match status" value="1"/>
</dbReference>
<evidence type="ECO:0000313" key="2">
    <source>
        <dbReference type="EMBL" id="PLT31429.1"/>
    </source>
</evidence>